<dbReference type="RefSeq" id="WP_081151871.1">
    <property type="nucleotide sequence ID" value="NZ_LVYD01000058.1"/>
</dbReference>
<comment type="similarity">
    <text evidence="1">Belongs to the Gfo/Idh/MocA family.</text>
</comment>
<dbReference type="OrthoDB" id="9815825at2"/>
<dbReference type="InterPro" id="IPR050984">
    <property type="entry name" value="Gfo/Idh/MocA_domain"/>
</dbReference>
<dbReference type="PANTHER" id="PTHR22604">
    <property type="entry name" value="OXIDOREDUCTASES"/>
    <property type="match status" value="1"/>
</dbReference>
<dbReference type="InterPro" id="IPR006311">
    <property type="entry name" value="TAT_signal"/>
</dbReference>
<proteinExistence type="inferred from homology"/>
<feature type="domain" description="Gfo/Idh/MocA-like oxidoreductase N-terminal" evidence="3">
    <location>
        <begin position="42"/>
        <end position="165"/>
    </location>
</feature>
<dbReference type="InterPro" id="IPR000683">
    <property type="entry name" value="Gfo/Idh/MocA-like_OxRdtase_N"/>
</dbReference>
<evidence type="ECO:0000256" key="1">
    <source>
        <dbReference type="ARBA" id="ARBA00010928"/>
    </source>
</evidence>
<dbReference type="AlphaFoldDB" id="A0A1V9FSG4"/>
<dbReference type="GO" id="GO:0016491">
    <property type="term" value="F:oxidoreductase activity"/>
    <property type="evidence" value="ECO:0007669"/>
    <property type="project" value="UniProtKB-KW"/>
</dbReference>
<dbReference type="Proteomes" id="UP000192796">
    <property type="component" value="Unassembled WGS sequence"/>
</dbReference>
<sequence>MKKSAISRRSFLEQLSLSTVAVLGAGPLSAFAISQQTDRKLGVALAGLGKYSSRQLGPALKETKWCQLMGVVTGSKEKGEQWSKEYGFPVKNIYSYDTMAQLADNKDIDIVYVVTPNGLHAQHAIAAAKAGKHVICEKPMANTVAECDAIIAACKAAKVKLSIGYRLHFDPYHKELMRLAKEKDFGAFTTMTGDRGFIMQTKVWRADKKLAGGGPLMDLGIYIIHGACMTANGVAPVAVTAQEHPKTKPEMFTDVEEGINWTMEFPGGATCTAQTSYQHSADKFRAEGPKGFIEFKEHAFTYRGMVVETSRGPLNFTPPNQQALQMDDFANCILTNRNTIIPGELGRRDLVIIEGIYKAAATGKRVEIKV</sequence>
<evidence type="ECO:0000259" key="4">
    <source>
        <dbReference type="Pfam" id="PF22725"/>
    </source>
</evidence>
<evidence type="ECO:0008006" key="7">
    <source>
        <dbReference type="Google" id="ProtNLM"/>
    </source>
</evidence>
<dbReference type="PRINTS" id="PR01775">
    <property type="entry name" value="GLFROXRDTASE"/>
</dbReference>
<dbReference type="Pfam" id="PF01408">
    <property type="entry name" value="GFO_IDH_MocA"/>
    <property type="match status" value="1"/>
</dbReference>
<protein>
    <recommendedName>
        <fullName evidence="7">Glucose-fructose oxidoreductase</fullName>
    </recommendedName>
</protein>
<dbReference type="EMBL" id="LVYD01000058">
    <property type="protein sequence ID" value="OQP61282.1"/>
    <property type="molecule type" value="Genomic_DNA"/>
</dbReference>
<organism evidence="5 6">
    <name type="scientific">Niastella vici</name>
    <dbReference type="NCBI Taxonomy" id="1703345"/>
    <lineage>
        <taxon>Bacteria</taxon>
        <taxon>Pseudomonadati</taxon>
        <taxon>Bacteroidota</taxon>
        <taxon>Chitinophagia</taxon>
        <taxon>Chitinophagales</taxon>
        <taxon>Chitinophagaceae</taxon>
        <taxon>Niastella</taxon>
    </lineage>
</organism>
<keyword evidence="6" id="KW-1185">Reference proteome</keyword>
<dbReference type="InterPro" id="IPR036291">
    <property type="entry name" value="NAD(P)-bd_dom_sf"/>
</dbReference>
<dbReference type="SUPFAM" id="SSF51735">
    <property type="entry name" value="NAD(P)-binding Rossmann-fold domains"/>
    <property type="match status" value="1"/>
</dbReference>
<dbReference type="PROSITE" id="PS51318">
    <property type="entry name" value="TAT"/>
    <property type="match status" value="1"/>
</dbReference>
<gene>
    <name evidence="5" type="ORF">A3860_06110</name>
</gene>
<evidence type="ECO:0000256" key="2">
    <source>
        <dbReference type="ARBA" id="ARBA00023002"/>
    </source>
</evidence>
<dbReference type="Gene3D" id="3.30.360.10">
    <property type="entry name" value="Dihydrodipicolinate Reductase, domain 2"/>
    <property type="match status" value="1"/>
</dbReference>
<dbReference type="SUPFAM" id="SSF55347">
    <property type="entry name" value="Glyceraldehyde-3-phosphate dehydrogenase-like, C-terminal domain"/>
    <property type="match status" value="1"/>
</dbReference>
<name>A0A1V9FSG4_9BACT</name>
<dbReference type="PANTHER" id="PTHR22604:SF105">
    <property type="entry name" value="TRANS-1,2-DIHYDROBENZENE-1,2-DIOL DEHYDROGENASE"/>
    <property type="match status" value="1"/>
</dbReference>
<accession>A0A1V9FSG4</accession>
<reference evidence="5 6" key="1">
    <citation type="submission" date="2016-03" db="EMBL/GenBank/DDBJ databases">
        <title>Niastella vici sp. nov., isolated from farmland soil.</title>
        <authorList>
            <person name="Chen L."/>
            <person name="Wang D."/>
            <person name="Yang S."/>
            <person name="Wang G."/>
        </authorList>
    </citation>
    <scope>NUCLEOTIDE SEQUENCE [LARGE SCALE GENOMIC DNA]</scope>
    <source>
        <strain evidence="5 6">DJ57</strain>
    </source>
</reference>
<dbReference type="STRING" id="1703345.A3860_06110"/>
<evidence type="ECO:0000313" key="6">
    <source>
        <dbReference type="Proteomes" id="UP000192796"/>
    </source>
</evidence>
<feature type="domain" description="GFO/IDH/MocA-like oxidoreductase" evidence="4">
    <location>
        <begin position="175"/>
        <end position="291"/>
    </location>
</feature>
<evidence type="ECO:0000259" key="3">
    <source>
        <dbReference type="Pfam" id="PF01408"/>
    </source>
</evidence>
<comment type="caution">
    <text evidence="5">The sequence shown here is derived from an EMBL/GenBank/DDBJ whole genome shotgun (WGS) entry which is preliminary data.</text>
</comment>
<keyword evidence="2" id="KW-0560">Oxidoreductase</keyword>
<dbReference type="Gene3D" id="3.40.50.720">
    <property type="entry name" value="NAD(P)-binding Rossmann-like Domain"/>
    <property type="match status" value="1"/>
</dbReference>
<dbReference type="Pfam" id="PF22725">
    <property type="entry name" value="GFO_IDH_MocA_C3"/>
    <property type="match status" value="1"/>
</dbReference>
<evidence type="ECO:0000313" key="5">
    <source>
        <dbReference type="EMBL" id="OQP61282.1"/>
    </source>
</evidence>
<dbReference type="InterPro" id="IPR055170">
    <property type="entry name" value="GFO_IDH_MocA-like_dom"/>
</dbReference>
<dbReference type="InterPro" id="IPR008354">
    <property type="entry name" value="Glc-Fru_OxRdtase_bac"/>
</dbReference>
<dbReference type="GO" id="GO:0000166">
    <property type="term" value="F:nucleotide binding"/>
    <property type="evidence" value="ECO:0007669"/>
    <property type="project" value="InterPro"/>
</dbReference>